<gene>
    <name evidence="1" type="ORF">T4C_6768</name>
</gene>
<organism evidence="1 2">
    <name type="scientific">Trichinella pseudospiralis</name>
    <name type="common">Parasitic roundworm</name>
    <dbReference type="NCBI Taxonomy" id="6337"/>
    <lineage>
        <taxon>Eukaryota</taxon>
        <taxon>Metazoa</taxon>
        <taxon>Ecdysozoa</taxon>
        <taxon>Nematoda</taxon>
        <taxon>Enoplea</taxon>
        <taxon>Dorylaimia</taxon>
        <taxon>Trichinellida</taxon>
        <taxon>Trichinellidae</taxon>
        <taxon>Trichinella</taxon>
    </lineage>
</organism>
<reference evidence="1 2" key="1">
    <citation type="submission" date="2015-01" db="EMBL/GenBank/DDBJ databases">
        <title>Evolution of Trichinella species and genotypes.</title>
        <authorList>
            <person name="Korhonen P.K."/>
            <person name="Edoardo P."/>
            <person name="Giuseppe L.R."/>
            <person name="Gasser R.B."/>
        </authorList>
    </citation>
    <scope>NUCLEOTIDE SEQUENCE [LARGE SCALE GENOMIC DNA]</scope>
    <source>
        <strain evidence="1">ISS176</strain>
    </source>
</reference>
<proteinExistence type="predicted"/>
<comment type="caution">
    <text evidence="1">The sequence shown here is derived from an EMBL/GenBank/DDBJ whole genome shotgun (WGS) entry which is preliminary data.</text>
</comment>
<sequence>MELELIEMGPYLTEAESSSSSNFDENAHQIIWINFRTALIASSTSTSDESLDTMPTRVAAAESKEFACKPGHVWTATVPSATQTLTQNLVLQNSVRRGDVCRVKTNFSSQKSFKNLFTFCLLCFCDDQNSVENVYDIEDDQATFAIILDYINSIHSTADLMFRKSAQASSVFTCNEPLPPAGSFVSSAPLFTRPSLLVDGPVLAAAFPLLSASRFNDAIATTKQQQWIQTNDNHHRCHKDHRSNRNTSPMIILGPTVHLPDLQVPISLREAQQLLVVGLRLLHTVETYSLTGEIYVGRQPGRERSVVAINVVKSIGESNQQLPTVSYIPKRKKCVLLLCKAVMQLFKRDYN</sequence>
<accession>A0A0V1ITW9</accession>
<evidence type="ECO:0000313" key="1">
    <source>
        <dbReference type="EMBL" id="KRZ26274.1"/>
    </source>
</evidence>
<evidence type="ECO:0000313" key="2">
    <source>
        <dbReference type="Proteomes" id="UP000054826"/>
    </source>
</evidence>
<name>A0A0V1ITW9_TRIPS</name>
<protein>
    <submittedName>
        <fullName evidence="1">Uncharacterized protein</fullName>
    </submittedName>
</protein>
<dbReference type="EMBL" id="JYDV01000184">
    <property type="protein sequence ID" value="KRZ26274.1"/>
    <property type="molecule type" value="Genomic_DNA"/>
</dbReference>
<dbReference type="Proteomes" id="UP000054826">
    <property type="component" value="Unassembled WGS sequence"/>
</dbReference>
<dbReference type="AlphaFoldDB" id="A0A0V1ITW9"/>